<dbReference type="PROSITE" id="PS00211">
    <property type="entry name" value="ABC_TRANSPORTER_1"/>
    <property type="match status" value="2"/>
</dbReference>
<feature type="transmembrane region" description="Helical" evidence="10">
    <location>
        <begin position="793"/>
        <end position="816"/>
    </location>
</feature>
<feature type="transmembrane region" description="Helical" evidence="10">
    <location>
        <begin position="859"/>
        <end position="878"/>
    </location>
</feature>
<dbReference type="FunFam" id="3.40.50.300:FF:000163">
    <property type="entry name" value="Multidrug resistance-associated protein member 4"/>
    <property type="match status" value="1"/>
</dbReference>
<dbReference type="InterPro" id="IPR036640">
    <property type="entry name" value="ABC1_TM_sf"/>
</dbReference>
<dbReference type="SUPFAM" id="SSF90123">
    <property type="entry name" value="ABC transporter transmembrane region"/>
    <property type="match status" value="2"/>
</dbReference>
<dbReference type="GO" id="GO:0016020">
    <property type="term" value="C:membrane"/>
    <property type="evidence" value="ECO:0007669"/>
    <property type="project" value="UniProtKB-SubCell"/>
</dbReference>
<dbReference type="Pfam" id="PF00664">
    <property type="entry name" value="ABC_membrane"/>
    <property type="match status" value="2"/>
</dbReference>
<feature type="domain" description="ABC transporter" evidence="11">
    <location>
        <begin position="1135"/>
        <end position="1367"/>
    </location>
</feature>
<feature type="transmembrane region" description="Helical" evidence="10">
    <location>
        <begin position="229"/>
        <end position="248"/>
    </location>
</feature>
<feature type="compositionally biased region" description="Basic and acidic residues" evidence="9">
    <location>
        <begin position="732"/>
        <end position="742"/>
    </location>
</feature>
<feature type="compositionally biased region" description="Basic and acidic residues" evidence="9">
    <location>
        <begin position="443"/>
        <end position="461"/>
    </location>
</feature>
<evidence type="ECO:0000256" key="6">
    <source>
        <dbReference type="ARBA" id="ARBA00022840"/>
    </source>
</evidence>
<dbReference type="GO" id="GO:0016887">
    <property type="term" value="F:ATP hydrolysis activity"/>
    <property type="evidence" value="ECO:0007669"/>
    <property type="project" value="InterPro"/>
</dbReference>
<dbReference type="EMBL" id="GGFM01000845">
    <property type="protein sequence ID" value="MBW21596.1"/>
    <property type="molecule type" value="Transcribed_RNA"/>
</dbReference>
<accession>A0A2M3YZC1</accession>
<keyword evidence="7 10" id="KW-1133">Transmembrane helix</keyword>
<dbReference type="PANTHER" id="PTHR24223:SF456">
    <property type="entry name" value="MULTIDRUG RESISTANCE-ASSOCIATED PROTEIN LETHAL(2)03659"/>
    <property type="match status" value="1"/>
</dbReference>
<feature type="domain" description="ABC transmembrane type-1" evidence="12">
    <location>
        <begin position="863"/>
        <end position="1099"/>
    </location>
</feature>
<feature type="transmembrane region" description="Helical" evidence="10">
    <location>
        <begin position="959"/>
        <end position="976"/>
    </location>
</feature>
<protein>
    <submittedName>
        <fullName evidence="13">Putative abc transporter c family member</fullName>
    </submittedName>
</protein>
<keyword evidence="5" id="KW-0547">Nucleotide-binding</keyword>
<evidence type="ECO:0000256" key="1">
    <source>
        <dbReference type="ARBA" id="ARBA00004141"/>
    </source>
</evidence>
<evidence type="ECO:0000313" key="13">
    <source>
        <dbReference type="EMBL" id="MBW21596.1"/>
    </source>
</evidence>
<comment type="subcellular location">
    <subcellularLocation>
        <location evidence="1">Membrane</location>
        <topology evidence="1">Multi-pass membrane protein</topology>
    </subcellularLocation>
</comment>
<feature type="transmembrane region" description="Helical" evidence="10">
    <location>
        <begin position="342"/>
        <end position="364"/>
    </location>
</feature>
<organism evidence="13">
    <name type="scientific">Anopheles braziliensis</name>
    <dbReference type="NCBI Taxonomy" id="58242"/>
    <lineage>
        <taxon>Eukaryota</taxon>
        <taxon>Metazoa</taxon>
        <taxon>Ecdysozoa</taxon>
        <taxon>Arthropoda</taxon>
        <taxon>Hexapoda</taxon>
        <taxon>Insecta</taxon>
        <taxon>Pterygota</taxon>
        <taxon>Neoptera</taxon>
        <taxon>Endopterygota</taxon>
        <taxon>Diptera</taxon>
        <taxon>Nematocera</taxon>
        <taxon>Culicoidea</taxon>
        <taxon>Culicidae</taxon>
        <taxon>Anophelinae</taxon>
        <taxon>Anopheles</taxon>
    </lineage>
</organism>
<evidence type="ECO:0000259" key="12">
    <source>
        <dbReference type="PROSITE" id="PS50929"/>
    </source>
</evidence>
<feature type="transmembrane region" description="Helical" evidence="10">
    <location>
        <begin position="201"/>
        <end position="223"/>
    </location>
</feature>
<dbReference type="GO" id="GO:0140359">
    <property type="term" value="F:ABC-type transporter activity"/>
    <property type="evidence" value="ECO:0007669"/>
    <property type="project" value="InterPro"/>
</dbReference>
<dbReference type="InterPro" id="IPR017871">
    <property type="entry name" value="ABC_transporter-like_CS"/>
</dbReference>
<dbReference type="PROSITE" id="PS50929">
    <property type="entry name" value="ABC_TM1F"/>
    <property type="match status" value="2"/>
</dbReference>
<feature type="region of interest" description="Disordered" evidence="9">
    <location>
        <begin position="441"/>
        <end position="484"/>
    </location>
</feature>
<dbReference type="FunFam" id="1.20.1560.10:FF:000026">
    <property type="entry name" value="Multidrug resistance-associated protein lethal(2)03659"/>
    <property type="match status" value="1"/>
</dbReference>
<evidence type="ECO:0000256" key="7">
    <source>
        <dbReference type="ARBA" id="ARBA00022989"/>
    </source>
</evidence>
<proteinExistence type="inferred from homology"/>
<dbReference type="InterPro" id="IPR003593">
    <property type="entry name" value="AAA+_ATPase"/>
</dbReference>
<feature type="transmembrane region" description="Helical" evidence="10">
    <location>
        <begin position="312"/>
        <end position="336"/>
    </location>
</feature>
<evidence type="ECO:0000256" key="4">
    <source>
        <dbReference type="ARBA" id="ARBA00022692"/>
    </source>
</evidence>
<dbReference type="SUPFAM" id="SSF52540">
    <property type="entry name" value="P-loop containing nucleoside triphosphate hydrolases"/>
    <property type="match status" value="2"/>
</dbReference>
<keyword evidence="8 10" id="KW-0472">Membrane</keyword>
<dbReference type="CDD" id="cd03250">
    <property type="entry name" value="ABCC_MRP_domain1"/>
    <property type="match status" value="1"/>
</dbReference>
<dbReference type="Pfam" id="PF00005">
    <property type="entry name" value="ABC_tran"/>
    <property type="match status" value="2"/>
</dbReference>
<evidence type="ECO:0000256" key="3">
    <source>
        <dbReference type="ARBA" id="ARBA00022448"/>
    </source>
</evidence>
<evidence type="ECO:0000259" key="11">
    <source>
        <dbReference type="PROSITE" id="PS50893"/>
    </source>
</evidence>
<dbReference type="Gene3D" id="3.40.50.300">
    <property type="entry name" value="P-loop containing nucleotide triphosphate hydrolases"/>
    <property type="match status" value="2"/>
</dbReference>
<evidence type="ECO:0000256" key="10">
    <source>
        <dbReference type="SAM" id="Phobius"/>
    </source>
</evidence>
<dbReference type="PROSITE" id="PS50893">
    <property type="entry name" value="ABC_TRANSPORTER_2"/>
    <property type="match status" value="2"/>
</dbReference>
<dbReference type="InterPro" id="IPR011527">
    <property type="entry name" value="ABC1_TM_dom"/>
</dbReference>
<evidence type="ECO:0000256" key="2">
    <source>
        <dbReference type="ARBA" id="ARBA00009726"/>
    </source>
</evidence>
<dbReference type="CDD" id="cd03244">
    <property type="entry name" value="ABCC_MRP_domain2"/>
    <property type="match status" value="1"/>
</dbReference>
<keyword evidence="6" id="KW-0067">ATP-binding</keyword>
<dbReference type="Gene3D" id="1.20.1560.10">
    <property type="entry name" value="ABC transporter type 1, transmembrane domain"/>
    <property type="match status" value="2"/>
</dbReference>
<evidence type="ECO:0000256" key="8">
    <source>
        <dbReference type="ARBA" id="ARBA00023136"/>
    </source>
</evidence>
<feature type="transmembrane region" description="Helical" evidence="10">
    <location>
        <begin position="933"/>
        <end position="953"/>
    </location>
</feature>
<dbReference type="InterPro" id="IPR003439">
    <property type="entry name" value="ABC_transporter-like_ATP-bd"/>
</dbReference>
<feature type="transmembrane region" description="Helical" evidence="10">
    <location>
        <begin position="1041"/>
        <end position="1064"/>
    </location>
</feature>
<keyword evidence="4 10" id="KW-0812">Transmembrane</keyword>
<evidence type="ECO:0000256" key="9">
    <source>
        <dbReference type="SAM" id="MobiDB-lite"/>
    </source>
</evidence>
<feature type="domain" description="ABC transmembrane type-1" evidence="12">
    <location>
        <begin position="90"/>
        <end position="363"/>
    </location>
</feature>
<name>A0A2M3YZC1_9DIPT</name>
<evidence type="ECO:0000256" key="5">
    <source>
        <dbReference type="ARBA" id="ARBA00022741"/>
    </source>
</evidence>
<feature type="transmembrane region" description="Helical" evidence="10">
    <location>
        <begin position="88"/>
        <end position="117"/>
    </location>
</feature>
<dbReference type="PANTHER" id="PTHR24223">
    <property type="entry name" value="ATP-BINDING CASSETTE SUB-FAMILY C"/>
    <property type="match status" value="1"/>
</dbReference>
<feature type="domain" description="ABC transporter" evidence="11">
    <location>
        <begin position="487"/>
        <end position="711"/>
    </location>
</feature>
<reference evidence="13" key="1">
    <citation type="submission" date="2018-01" db="EMBL/GenBank/DDBJ databases">
        <title>An insight into the sialome of Amazonian anophelines.</title>
        <authorList>
            <person name="Ribeiro J.M."/>
            <person name="Scarpassa V."/>
            <person name="Calvo E."/>
        </authorList>
    </citation>
    <scope>NUCLEOTIDE SEQUENCE</scope>
    <source>
        <tissue evidence="13">Salivary glands</tissue>
    </source>
</reference>
<dbReference type="SMART" id="SM00382">
    <property type="entry name" value="AAA"/>
    <property type="match status" value="2"/>
</dbReference>
<sequence>MEAITRKLPPNPRQNANIFSVLTFWWTIDLFRKGYSKVLELQDLFRPLEVDKSDALGDRLEKKWFEQQAGPGRPSLVKAIFKTFWREYGLLGFITIINDIVIRLAQPIFLGWLLMYFREDTKVSRESAFYYAGAIVLLNGLSVITINQYVLGSFQNGMKVRIAVCSVIYRKALRLSRTALGDTAPGKVVNLLSNDVNRFDIVSVFLHSMWSAPLLAIIIGVLLYAEIGVAGLLGMIVIAIVTPIQSYTGKLTSRFRLQTALRTDERIRLMDEIISGIQVIKMYAWERPFAKLISHARRLELKIVRKSAYVRGLYMTFLLFTTRMALFCTMMAMALLGDEITAARVFVVATYYAILANTMSAMFVRGIAEIAEAMVAMRRLQKFLEYEEKVEEALPDSKAKLLAEFGLNGDAGEKQKLIESASQLPANVAVSMRGVTARWGAVRRQDQSTDKKPDGKKEERNGTTAPVVVAAASQTPSAEGQTEEDRWAMEETEAAAQPPTTLANVNIDFRKGILIGVIGPVGAGKSSLLQAILRELPIESGTIVSQGKFAYVSQEPWVFAGTVRQNILFGQPMDKERYDTVVRACALVTDFEQLPDGDRTMIGERGAALSGGQKARISLARAVYRRADVFLLDDPLSAVDAHVGKHLFDMCLGPQGKLGAWKTTRILVTHQVHFLKKADWVVVMSEGRVQAQGTPQDLSESGIDFVELVEKKIIEDEESGVDGVGDGSVSAFDKRSRRDSRASGRSVGSTASLNEEEERADAPVQSNMEGTSRGTVQGSVLINYIRSGANPMIMVGLLVLFLATQLAASGADYWVAFWTSQEEKRLFLATHQNQMATNDTVAADPEAGEGFLLSTDLCMAIHGALVTSIFVIAIIRSISFYQTSVRASQNLHDSMFNGCVSAPMRFYDTNPSGRILNRFSKDMGSVDELLPKATLDASQIILSLVGTIVVTVIVNPMFLIPLAVLGVVFIFVRRIFLKTSKNIKRLEGITRSPVFSHLAASLAGLPTIRAFGAQNELIREFDAHQDIHTASFYMFITCSSAFGFALDLLCLIFVFIVVFSFLVVEQTAFGDRVGLAITQSMALTGMMQWGIRQSAEVANFMMSVERLLEYRDLESERQPPKPQKTGANWPEAGRIEFRNVTYRYFDGATAVLKALSFEIQPREKIGIVGRTGAGKSSLIGALFRLAKVEGEILIDGIDTANIMLEQLRSKVSIIPQDPVLFSGTLRRNLDPFEDYPDVELWGALEQVELKELANTPAGLQMAVAAGGSNFSVGQRQLICLARAILRNNRILVLDEATANVDPTTDRLIQDTIRHKFADCTVLTIAHRLNTIMDSDRVLVMDAGQAVEFGTPHELLQLPLGIFRDMVEATGPAESERLVQIATQKHTEQQQQQGAQ</sequence>
<dbReference type="FunFam" id="1.20.1560.10:FF:000014">
    <property type="entry name" value="Multidrug resistance-associated protein member 4"/>
    <property type="match status" value="1"/>
</dbReference>
<dbReference type="FunFam" id="3.40.50.300:FF:000997">
    <property type="entry name" value="Multidrug resistance-associated protein 1"/>
    <property type="match status" value="1"/>
</dbReference>
<keyword evidence="3" id="KW-0813">Transport</keyword>
<dbReference type="GO" id="GO:0005524">
    <property type="term" value="F:ATP binding"/>
    <property type="evidence" value="ECO:0007669"/>
    <property type="project" value="UniProtKB-KW"/>
</dbReference>
<comment type="similarity">
    <text evidence="2">Belongs to the ABC transporter superfamily. ABCC family. Conjugate transporter (TC 3.A.1.208) subfamily.</text>
</comment>
<dbReference type="InterPro" id="IPR027417">
    <property type="entry name" value="P-loop_NTPase"/>
</dbReference>
<dbReference type="InterPro" id="IPR050173">
    <property type="entry name" value="ABC_transporter_C-like"/>
</dbReference>
<feature type="transmembrane region" description="Helical" evidence="10">
    <location>
        <begin position="129"/>
        <end position="151"/>
    </location>
</feature>
<feature type="region of interest" description="Disordered" evidence="9">
    <location>
        <begin position="719"/>
        <end position="772"/>
    </location>
</feature>